<evidence type="ECO:0000256" key="2">
    <source>
        <dbReference type="SAM" id="Phobius"/>
    </source>
</evidence>
<keyword evidence="2" id="KW-0812">Transmembrane</keyword>
<reference evidence="3" key="1">
    <citation type="submission" date="2020-04" db="EMBL/GenBank/DDBJ databases">
        <title>Draft genome resource of the tomato pathogen Pseudocercospora fuligena.</title>
        <authorList>
            <person name="Zaccaron A."/>
        </authorList>
    </citation>
    <scope>NUCLEOTIDE SEQUENCE</scope>
    <source>
        <strain evidence="3">PF001</strain>
    </source>
</reference>
<dbReference type="InterPro" id="IPR050121">
    <property type="entry name" value="Cytochrome_P450_monoxygenase"/>
</dbReference>
<gene>
    <name evidence="3" type="ORF">HII31_13513</name>
</gene>
<dbReference type="InterPro" id="IPR036396">
    <property type="entry name" value="Cyt_P450_sf"/>
</dbReference>
<keyword evidence="2" id="KW-1133">Transmembrane helix</keyword>
<dbReference type="InterPro" id="IPR001128">
    <property type="entry name" value="Cyt_P450"/>
</dbReference>
<dbReference type="SUPFAM" id="SSF48264">
    <property type="entry name" value="Cytochrome P450"/>
    <property type="match status" value="1"/>
</dbReference>
<organism evidence="3 4">
    <name type="scientific">Pseudocercospora fuligena</name>
    <dbReference type="NCBI Taxonomy" id="685502"/>
    <lineage>
        <taxon>Eukaryota</taxon>
        <taxon>Fungi</taxon>
        <taxon>Dikarya</taxon>
        <taxon>Ascomycota</taxon>
        <taxon>Pezizomycotina</taxon>
        <taxon>Dothideomycetes</taxon>
        <taxon>Dothideomycetidae</taxon>
        <taxon>Mycosphaerellales</taxon>
        <taxon>Mycosphaerellaceae</taxon>
        <taxon>Pseudocercospora</taxon>
    </lineage>
</organism>
<dbReference type="GO" id="GO:0004497">
    <property type="term" value="F:monooxygenase activity"/>
    <property type="evidence" value="ECO:0007669"/>
    <property type="project" value="UniProtKB-KW"/>
</dbReference>
<evidence type="ECO:0000313" key="3">
    <source>
        <dbReference type="EMBL" id="KAF7185238.1"/>
    </source>
</evidence>
<dbReference type="AlphaFoldDB" id="A0A8H6R636"/>
<sequence length="253" mass="28195">MIAMDLFNDSVSFSAPMLHHITPKSEVSVLLPRLHLLSSAVLARAVFVSLLACVSWLMFVLFVRQKLSPHRHLPSPKQGWAIFRLLHEPNVNELEHWIDTIPNDGVIRYFGLWNEERLFAASPDAVKDLLVKQPYAYVKPHLQFVLADNVTSTGLLILEGDVHRKARKAFNPAFNAERVRKSYPVMLNCVSQLVDKIAKQTAQDTGSKPAGQAAITRLVSAASIDSFGLWGLSRSFNAFAEKPRSIGKHTSSS</sequence>
<evidence type="ECO:0000313" key="4">
    <source>
        <dbReference type="Proteomes" id="UP000660729"/>
    </source>
</evidence>
<evidence type="ECO:0000256" key="1">
    <source>
        <dbReference type="ARBA" id="ARBA00010617"/>
    </source>
</evidence>
<dbReference type="Gene3D" id="1.10.630.10">
    <property type="entry name" value="Cytochrome P450"/>
    <property type="match status" value="1"/>
</dbReference>
<comment type="caution">
    <text evidence="3">The sequence shown here is derived from an EMBL/GenBank/DDBJ whole genome shotgun (WGS) entry which is preliminary data.</text>
</comment>
<keyword evidence="3" id="KW-0560">Oxidoreductase</keyword>
<proteinExistence type="inferred from homology"/>
<dbReference type="Pfam" id="PF00067">
    <property type="entry name" value="p450"/>
    <property type="match status" value="1"/>
</dbReference>
<dbReference type="GO" id="GO:0016705">
    <property type="term" value="F:oxidoreductase activity, acting on paired donors, with incorporation or reduction of molecular oxygen"/>
    <property type="evidence" value="ECO:0007669"/>
    <property type="project" value="InterPro"/>
</dbReference>
<dbReference type="EMBL" id="JABCIY010000342">
    <property type="protein sequence ID" value="KAF7185238.1"/>
    <property type="molecule type" value="Genomic_DNA"/>
</dbReference>
<keyword evidence="4" id="KW-1185">Reference proteome</keyword>
<dbReference type="GO" id="GO:0020037">
    <property type="term" value="F:heme binding"/>
    <property type="evidence" value="ECO:0007669"/>
    <property type="project" value="InterPro"/>
</dbReference>
<comment type="similarity">
    <text evidence="1">Belongs to the cytochrome P450 family.</text>
</comment>
<protein>
    <submittedName>
        <fullName evidence="3">Cytochrome P450 monooxygenase</fullName>
    </submittedName>
</protein>
<keyword evidence="3" id="KW-0503">Monooxygenase</keyword>
<feature type="transmembrane region" description="Helical" evidence="2">
    <location>
        <begin position="41"/>
        <end position="63"/>
    </location>
</feature>
<keyword evidence="2" id="KW-0472">Membrane</keyword>
<dbReference type="GO" id="GO:0005506">
    <property type="term" value="F:iron ion binding"/>
    <property type="evidence" value="ECO:0007669"/>
    <property type="project" value="InterPro"/>
</dbReference>
<dbReference type="Proteomes" id="UP000660729">
    <property type="component" value="Unassembled WGS sequence"/>
</dbReference>
<accession>A0A8H6R636</accession>
<dbReference type="PANTHER" id="PTHR24305:SF166">
    <property type="entry name" value="CYTOCHROME P450 12A4, MITOCHONDRIAL-RELATED"/>
    <property type="match status" value="1"/>
</dbReference>
<dbReference type="PANTHER" id="PTHR24305">
    <property type="entry name" value="CYTOCHROME P450"/>
    <property type="match status" value="1"/>
</dbReference>
<dbReference type="OrthoDB" id="3676828at2759"/>
<name>A0A8H6R636_9PEZI</name>